<accession>E2AND6</accession>
<gene>
    <name evidence="1" type="ORF">EAG_12312</name>
</gene>
<protein>
    <recommendedName>
        <fullName evidence="3">Nuclease HARBI1</fullName>
    </recommendedName>
</protein>
<name>E2AND6_CAMFO</name>
<feature type="non-terminal residue" evidence="1">
    <location>
        <position position="1"/>
    </location>
</feature>
<dbReference type="InParanoid" id="E2AND6"/>
<proteinExistence type="predicted"/>
<reference evidence="1 2" key="1">
    <citation type="journal article" date="2010" name="Science">
        <title>Genomic comparison of the ants Camponotus floridanus and Harpegnathos saltator.</title>
        <authorList>
            <person name="Bonasio R."/>
            <person name="Zhang G."/>
            <person name="Ye C."/>
            <person name="Mutti N.S."/>
            <person name="Fang X."/>
            <person name="Qin N."/>
            <person name="Donahue G."/>
            <person name="Yang P."/>
            <person name="Li Q."/>
            <person name="Li C."/>
            <person name="Zhang P."/>
            <person name="Huang Z."/>
            <person name="Berger S.L."/>
            <person name="Reinberg D."/>
            <person name="Wang J."/>
            <person name="Liebig J."/>
        </authorList>
    </citation>
    <scope>NUCLEOTIDE SEQUENCE [LARGE SCALE GENOMIC DNA]</scope>
    <source>
        <strain evidence="2">C129</strain>
    </source>
</reference>
<evidence type="ECO:0000313" key="2">
    <source>
        <dbReference type="Proteomes" id="UP000000311"/>
    </source>
</evidence>
<dbReference type="EMBL" id="GL441182">
    <property type="protein sequence ID" value="EFN65053.1"/>
    <property type="molecule type" value="Genomic_DNA"/>
</dbReference>
<sequence length="43" mass="4913">KTGFPGVIGAIDGTHIAIFPPERKREHLFINRKLYHLLNVMIV</sequence>
<dbReference type="Proteomes" id="UP000000311">
    <property type="component" value="Unassembled WGS sequence"/>
</dbReference>
<feature type="non-terminal residue" evidence="1">
    <location>
        <position position="43"/>
    </location>
</feature>
<dbReference type="AlphaFoldDB" id="E2AND6"/>
<evidence type="ECO:0000313" key="1">
    <source>
        <dbReference type="EMBL" id="EFN65053.1"/>
    </source>
</evidence>
<evidence type="ECO:0008006" key="3">
    <source>
        <dbReference type="Google" id="ProtNLM"/>
    </source>
</evidence>
<organism evidence="2">
    <name type="scientific">Camponotus floridanus</name>
    <name type="common">Florida carpenter ant</name>
    <dbReference type="NCBI Taxonomy" id="104421"/>
    <lineage>
        <taxon>Eukaryota</taxon>
        <taxon>Metazoa</taxon>
        <taxon>Ecdysozoa</taxon>
        <taxon>Arthropoda</taxon>
        <taxon>Hexapoda</taxon>
        <taxon>Insecta</taxon>
        <taxon>Pterygota</taxon>
        <taxon>Neoptera</taxon>
        <taxon>Endopterygota</taxon>
        <taxon>Hymenoptera</taxon>
        <taxon>Apocrita</taxon>
        <taxon>Aculeata</taxon>
        <taxon>Formicoidea</taxon>
        <taxon>Formicidae</taxon>
        <taxon>Formicinae</taxon>
        <taxon>Camponotus</taxon>
    </lineage>
</organism>
<keyword evidence="2" id="KW-1185">Reference proteome</keyword>